<evidence type="ECO:0000313" key="1">
    <source>
        <dbReference type="EMBL" id="JAE09332.1"/>
    </source>
</evidence>
<dbReference type="EMBL" id="GBRH01188564">
    <property type="protein sequence ID" value="JAE09332.1"/>
    <property type="molecule type" value="Transcribed_RNA"/>
</dbReference>
<sequence>MGMDTSISYCTSENIWFLIIFNMLSRWSFLPSRC</sequence>
<accession>A0A0A9FAF7</accession>
<proteinExistence type="predicted"/>
<protein>
    <submittedName>
        <fullName evidence="1">Uncharacterized protein</fullName>
    </submittedName>
</protein>
<name>A0A0A9FAF7_ARUDO</name>
<reference evidence="1" key="2">
    <citation type="journal article" date="2015" name="Data Brief">
        <title>Shoot transcriptome of the giant reed, Arundo donax.</title>
        <authorList>
            <person name="Barrero R.A."/>
            <person name="Guerrero F.D."/>
            <person name="Moolhuijzen P."/>
            <person name="Goolsby J.A."/>
            <person name="Tidwell J."/>
            <person name="Bellgard S.E."/>
            <person name="Bellgard M.I."/>
        </authorList>
    </citation>
    <scope>NUCLEOTIDE SEQUENCE</scope>
    <source>
        <tissue evidence="1">Shoot tissue taken approximately 20 cm above the soil surface</tissue>
    </source>
</reference>
<dbReference type="AlphaFoldDB" id="A0A0A9FAF7"/>
<reference evidence="1" key="1">
    <citation type="submission" date="2014-09" db="EMBL/GenBank/DDBJ databases">
        <authorList>
            <person name="Magalhaes I.L.F."/>
            <person name="Oliveira U."/>
            <person name="Santos F.R."/>
            <person name="Vidigal T.H.D.A."/>
            <person name="Brescovit A.D."/>
            <person name="Santos A.J."/>
        </authorList>
    </citation>
    <scope>NUCLEOTIDE SEQUENCE</scope>
    <source>
        <tissue evidence="1">Shoot tissue taken approximately 20 cm above the soil surface</tissue>
    </source>
</reference>
<organism evidence="1">
    <name type="scientific">Arundo donax</name>
    <name type="common">Giant reed</name>
    <name type="synonym">Donax arundinaceus</name>
    <dbReference type="NCBI Taxonomy" id="35708"/>
    <lineage>
        <taxon>Eukaryota</taxon>
        <taxon>Viridiplantae</taxon>
        <taxon>Streptophyta</taxon>
        <taxon>Embryophyta</taxon>
        <taxon>Tracheophyta</taxon>
        <taxon>Spermatophyta</taxon>
        <taxon>Magnoliopsida</taxon>
        <taxon>Liliopsida</taxon>
        <taxon>Poales</taxon>
        <taxon>Poaceae</taxon>
        <taxon>PACMAD clade</taxon>
        <taxon>Arundinoideae</taxon>
        <taxon>Arundineae</taxon>
        <taxon>Arundo</taxon>
    </lineage>
</organism>